<organism evidence="4 5">
    <name type="scientific">Thelohanellus kitauei</name>
    <name type="common">Myxosporean</name>
    <dbReference type="NCBI Taxonomy" id="669202"/>
    <lineage>
        <taxon>Eukaryota</taxon>
        <taxon>Metazoa</taxon>
        <taxon>Cnidaria</taxon>
        <taxon>Myxozoa</taxon>
        <taxon>Myxosporea</taxon>
        <taxon>Bivalvulida</taxon>
        <taxon>Platysporina</taxon>
        <taxon>Myxobolidae</taxon>
        <taxon>Thelohanellus</taxon>
    </lineage>
</organism>
<evidence type="ECO:0000256" key="1">
    <source>
        <dbReference type="ARBA" id="ARBA00022658"/>
    </source>
</evidence>
<dbReference type="InterPro" id="IPR027357">
    <property type="entry name" value="DOCKER_dom"/>
</dbReference>
<dbReference type="GO" id="GO:0005085">
    <property type="term" value="F:guanyl-nucleotide exchange factor activity"/>
    <property type="evidence" value="ECO:0007669"/>
    <property type="project" value="UniProtKB-KW"/>
</dbReference>
<dbReference type="InterPro" id="IPR043161">
    <property type="entry name" value="DOCK_C_lobe_A"/>
</dbReference>
<sequence>MWVENVADLHSKQENFSEVNDTSSKAAMCHVFVAWMISVTLRRKGILSESSLSFTTITPNVPSNDIDFKEEALSDESKHTREKFIYHLQMASQYFFKAGRYELIPELSKSILPLFEHEGNYQQLLNTYDHIKKAYEKSSRRWVNVFWAPITGSRFSGMVLTRTTEPELTSLPVIVERLKKIHRNSARSLKIIQESSKLKWRNLDQNSDYIQVNAVKPRFPECKETESQFIMHHNIGTFELETPFCLSGKTHGSVDEQCIRITLFKTAQAFPYVKKRILIIEKEVIVLSPIQVSDGVILGGNRTDRVQSERYE</sequence>
<comment type="caution">
    <text evidence="4">The sequence shown here is derived from an EMBL/GenBank/DDBJ whole genome shotgun (WGS) entry which is preliminary data.</text>
</comment>
<comment type="similarity">
    <text evidence="2">Belongs to the DOCK family.</text>
</comment>
<protein>
    <submittedName>
        <fullName evidence="4">Dedicator of cytokinesis protein 10</fullName>
    </submittedName>
</protein>
<dbReference type="AlphaFoldDB" id="A0A0C2J517"/>
<dbReference type="PROSITE" id="PS51651">
    <property type="entry name" value="DOCKER"/>
    <property type="match status" value="1"/>
</dbReference>
<evidence type="ECO:0000259" key="3">
    <source>
        <dbReference type="PROSITE" id="PS51651"/>
    </source>
</evidence>
<evidence type="ECO:0000313" key="4">
    <source>
        <dbReference type="EMBL" id="KII64173.1"/>
    </source>
</evidence>
<dbReference type="InterPro" id="IPR046770">
    <property type="entry name" value="DOCKER_Lobe_B"/>
</dbReference>
<dbReference type="Proteomes" id="UP000031668">
    <property type="component" value="Unassembled WGS sequence"/>
</dbReference>
<reference evidence="4 5" key="1">
    <citation type="journal article" date="2014" name="Genome Biol. Evol.">
        <title>The genome of the myxosporean Thelohanellus kitauei shows adaptations to nutrient acquisition within its fish host.</title>
        <authorList>
            <person name="Yang Y."/>
            <person name="Xiong J."/>
            <person name="Zhou Z."/>
            <person name="Huo F."/>
            <person name="Miao W."/>
            <person name="Ran C."/>
            <person name="Liu Y."/>
            <person name="Zhang J."/>
            <person name="Feng J."/>
            <person name="Wang M."/>
            <person name="Wang M."/>
            <person name="Wang L."/>
            <person name="Yao B."/>
        </authorList>
    </citation>
    <scope>NUCLEOTIDE SEQUENCE [LARGE SCALE GENOMIC DNA]</scope>
    <source>
        <strain evidence="4">Wuqing</strain>
    </source>
</reference>
<dbReference type="PANTHER" id="PTHR23317">
    <property type="entry name" value="DEDICATOR OF CYTOKINESIS DOCK"/>
    <property type="match status" value="1"/>
</dbReference>
<dbReference type="InterPro" id="IPR026791">
    <property type="entry name" value="DOCK"/>
</dbReference>
<feature type="domain" description="DOCKER" evidence="3">
    <location>
        <begin position="1"/>
        <end position="312"/>
    </location>
</feature>
<dbReference type="PANTHER" id="PTHR23317:SF26">
    <property type="entry name" value="ZIZIMIN, ISOFORM K"/>
    <property type="match status" value="1"/>
</dbReference>
<keyword evidence="1" id="KW-0344">Guanine-nucleotide releasing factor</keyword>
<gene>
    <name evidence="4" type="ORF">RF11_03228</name>
</gene>
<dbReference type="GO" id="GO:0007264">
    <property type="term" value="P:small GTPase-mediated signal transduction"/>
    <property type="evidence" value="ECO:0007669"/>
    <property type="project" value="InterPro"/>
</dbReference>
<dbReference type="Gene3D" id="1.25.40.410">
    <property type="match status" value="1"/>
</dbReference>
<dbReference type="InterPro" id="IPR046769">
    <property type="entry name" value="DOCKER_Lobe_A"/>
</dbReference>
<dbReference type="OrthoDB" id="47328at2759"/>
<dbReference type="Pfam" id="PF20422">
    <property type="entry name" value="DHR-2_Lobe_B"/>
    <property type="match status" value="1"/>
</dbReference>
<proteinExistence type="inferred from homology"/>
<evidence type="ECO:0000313" key="5">
    <source>
        <dbReference type="Proteomes" id="UP000031668"/>
    </source>
</evidence>
<dbReference type="Pfam" id="PF06920">
    <property type="entry name" value="DHR-2_Lobe_A"/>
    <property type="match status" value="1"/>
</dbReference>
<dbReference type="EMBL" id="JWZT01004411">
    <property type="protein sequence ID" value="KII64173.1"/>
    <property type="molecule type" value="Genomic_DNA"/>
</dbReference>
<keyword evidence="5" id="KW-1185">Reference proteome</keyword>
<accession>A0A0C2J517</accession>
<evidence type="ECO:0000256" key="2">
    <source>
        <dbReference type="PROSITE-ProRule" id="PRU00984"/>
    </source>
</evidence>
<name>A0A0C2J517_THEKT</name>